<organism evidence="2 3">
    <name type="scientific">Entomobacter blattae</name>
    <dbReference type="NCBI Taxonomy" id="2762277"/>
    <lineage>
        <taxon>Bacteria</taxon>
        <taxon>Pseudomonadati</taxon>
        <taxon>Pseudomonadota</taxon>
        <taxon>Alphaproteobacteria</taxon>
        <taxon>Acetobacterales</taxon>
        <taxon>Acetobacteraceae</taxon>
        <taxon>Entomobacter</taxon>
    </lineage>
</organism>
<dbReference type="PANTHER" id="PTHR42709:SF11">
    <property type="entry name" value="DEDA FAMILY PROTEIN"/>
    <property type="match status" value="1"/>
</dbReference>
<feature type="transmembrane region" description="Helical" evidence="1">
    <location>
        <begin position="20"/>
        <end position="41"/>
    </location>
</feature>
<evidence type="ECO:0000313" key="3">
    <source>
        <dbReference type="Proteomes" id="UP000516349"/>
    </source>
</evidence>
<dbReference type="RefSeq" id="WP_203414268.1">
    <property type="nucleotide sequence ID" value="NZ_CP060244.1"/>
</dbReference>
<feature type="transmembrane region" description="Helical" evidence="1">
    <location>
        <begin position="173"/>
        <end position="191"/>
    </location>
</feature>
<feature type="transmembrane region" description="Helical" evidence="1">
    <location>
        <begin position="53"/>
        <end position="73"/>
    </location>
</feature>
<gene>
    <name evidence="2" type="ORF">JGUZn3_06220</name>
</gene>
<dbReference type="GO" id="GO:0005886">
    <property type="term" value="C:plasma membrane"/>
    <property type="evidence" value="ECO:0007669"/>
    <property type="project" value="TreeGrafter"/>
</dbReference>
<dbReference type="PANTHER" id="PTHR42709">
    <property type="entry name" value="ALKALINE PHOSPHATASE LIKE PROTEIN"/>
    <property type="match status" value="1"/>
</dbReference>
<sequence length="192" mass="21402">MLSHVYTYMINKAQSDYAPLWLALIAFSEASFFPLPPDLLLIPMILAQPKKAWQFATICTLASVTGGIFGWYIGAFLMDYLAQPIVHFYHAEATLLALQEKFRLYGVWFILIKGLTPIPYKLVSIASGAALFPIGTFVLASLATRGLRFFIIAALLYFFGASIQNFIEKRLTLVATIFAALMVIGIFAIKYV</sequence>
<feature type="transmembrane region" description="Helical" evidence="1">
    <location>
        <begin position="149"/>
        <end position="167"/>
    </location>
</feature>
<keyword evidence="3" id="KW-1185">Reference proteome</keyword>
<reference evidence="2 3" key="1">
    <citation type="submission" date="2020-08" db="EMBL/GenBank/DDBJ databases">
        <title>Complete genome sequence of Entomobacter blattae G55GP.</title>
        <authorList>
            <person name="Poehlein A."/>
            <person name="Guzman J."/>
            <person name="Daniel R."/>
            <person name="Vilcinskas A."/>
        </authorList>
    </citation>
    <scope>NUCLEOTIDE SEQUENCE [LARGE SCALE GENOMIC DNA]</scope>
    <source>
        <strain evidence="2 3">G55GP</strain>
    </source>
</reference>
<keyword evidence="1" id="KW-0812">Transmembrane</keyword>
<dbReference type="InterPro" id="IPR051311">
    <property type="entry name" value="DedA_domain"/>
</dbReference>
<keyword evidence="1" id="KW-0472">Membrane</keyword>
<evidence type="ECO:0008006" key="4">
    <source>
        <dbReference type="Google" id="ProtNLM"/>
    </source>
</evidence>
<keyword evidence="1" id="KW-1133">Transmembrane helix</keyword>
<dbReference type="KEGG" id="ebla:JGUZn3_06220"/>
<name>A0A7H1NQ04_9PROT</name>
<dbReference type="EMBL" id="CP060244">
    <property type="protein sequence ID" value="QNT77864.1"/>
    <property type="molecule type" value="Genomic_DNA"/>
</dbReference>
<protein>
    <recommendedName>
        <fullName evidence="4">Cytochrome B</fullName>
    </recommendedName>
</protein>
<dbReference type="AlphaFoldDB" id="A0A7H1NQ04"/>
<evidence type="ECO:0000256" key="1">
    <source>
        <dbReference type="SAM" id="Phobius"/>
    </source>
</evidence>
<evidence type="ECO:0000313" key="2">
    <source>
        <dbReference type="EMBL" id="QNT77864.1"/>
    </source>
</evidence>
<accession>A0A7H1NQ04</accession>
<proteinExistence type="predicted"/>
<dbReference type="Proteomes" id="UP000516349">
    <property type="component" value="Chromosome"/>
</dbReference>